<organism evidence="2 3">
    <name type="scientific">Orchesella dallaii</name>
    <dbReference type="NCBI Taxonomy" id="48710"/>
    <lineage>
        <taxon>Eukaryota</taxon>
        <taxon>Metazoa</taxon>
        <taxon>Ecdysozoa</taxon>
        <taxon>Arthropoda</taxon>
        <taxon>Hexapoda</taxon>
        <taxon>Collembola</taxon>
        <taxon>Entomobryomorpha</taxon>
        <taxon>Entomobryoidea</taxon>
        <taxon>Orchesellidae</taxon>
        <taxon>Orchesellinae</taxon>
        <taxon>Orchesella</taxon>
    </lineage>
</organism>
<accession>A0ABP1PQ89</accession>
<feature type="region of interest" description="Disordered" evidence="1">
    <location>
        <begin position="1"/>
        <end position="27"/>
    </location>
</feature>
<sequence length="312" mass="36477">MESSENSRTSFDSPSMSSASVSNRQCTQTPTIRYQKLMGDVGIIPEYNDDEERAETVVEYEWPENSGQTHFIEEYLANYLGMKSLRRQFPNVERRRVTDIEEREHLLHRKLVSLLQCDLGIIAVSSQQVYKYIAIRYKAKFEIYKEINREREYDEMFGKMWRLASSRNTLSLEELKTRSMKACASWNEDKIQNIRKRSRYQLAQSGSLHRKLSCEISPVKSEVGYFPVMVLPGQFVDQFRRYTPEELKHLPLNTVLHGRVGKCARVKKSPKKIVEYKKLAKSEVNDKKQKTWKNRIVQLNFSTSGSSSFKSD</sequence>
<gene>
    <name evidence="2" type="ORF">ODALV1_LOCUS2539</name>
</gene>
<evidence type="ECO:0000313" key="3">
    <source>
        <dbReference type="Proteomes" id="UP001642540"/>
    </source>
</evidence>
<keyword evidence="3" id="KW-1185">Reference proteome</keyword>
<dbReference type="EMBL" id="CAXLJM020000007">
    <property type="protein sequence ID" value="CAL8073204.1"/>
    <property type="molecule type" value="Genomic_DNA"/>
</dbReference>
<proteinExistence type="predicted"/>
<name>A0ABP1PQ89_9HEXA</name>
<evidence type="ECO:0000313" key="2">
    <source>
        <dbReference type="EMBL" id="CAL8073204.1"/>
    </source>
</evidence>
<reference evidence="2 3" key="1">
    <citation type="submission" date="2024-08" db="EMBL/GenBank/DDBJ databases">
        <authorList>
            <person name="Cucini C."/>
            <person name="Frati F."/>
        </authorList>
    </citation>
    <scope>NUCLEOTIDE SEQUENCE [LARGE SCALE GENOMIC DNA]</scope>
</reference>
<evidence type="ECO:0000256" key="1">
    <source>
        <dbReference type="SAM" id="MobiDB-lite"/>
    </source>
</evidence>
<protein>
    <submittedName>
        <fullName evidence="2">Uncharacterized protein</fullName>
    </submittedName>
</protein>
<dbReference type="Proteomes" id="UP001642540">
    <property type="component" value="Unassembled WGS sequence"/>
</dbReference>
<comment type="caution">
    <text evidence="2">The sequence shown here is derived from an EMBL/GenBank/DDBJ whole genome shotgun (WGS) entry which is preliminary data.</text>
</comment>